<dbReference type="InterPro" id="IPR036629">
    <property type="entry name" value="YjbJ_sf"/>
</dbReference>
<evidence type="ECO:0000313" key="1">
    <source>
        <dbReference type="EMBL" id="SHH90426.1"/>
    </source>
</evidence>
<proteinExistence type="predicted"/>
<dbReference type="OrthoDB" id="9796058at2"/>
<dbReference type="RefSeq" id="WP_073141946.1">
    <property type="nucleotide sequence ID" value="NZ_FQWQ01000005.1"/>
</dbReference>
<dbReference type="Gene3D" id="1.10.1470.10">
    <property type="entry name" value="YjbJ"/>
    <property type="match status" value="1"/>
</dbReference>
<sequence length="65" mass="7361">MIAKKNIPAPALDWAGKKAKFKLKYPTLTDADLNFEEDKKMRMLDKLQVKLGKTTKELQAIIGTL</sequence>
<name>A0A1M5WS35_9BACT</name>
<dbReference type="Proteomes" id="UP000184212">
    <property type="component" value="Unassembled WGS sequence"/>
</dbReference>
<accession>A0A1M5WS35</accession>
<dbReference type="STRING" id="947013.SAMN04488109_5966"/>
<dbReference type="AlphaFoldDB" id="A0A1M5WS35"/>
<evidence type="ECO:0008006" key="3">
    <source>
        <dbReference type="Google" id="ProtNLM"/>
    </source>
</evidence>
<gene>
    <name evidence="1" type="ORF">SAMN04488109_5966</name>
</gene>
<dbReference type="EMBL" id="FQWQ01000005">
    <property type="protein sequence ID" value="SHH90426.1"/>
    <property type="molecule type" value="Genomic_DNA"/>
</dbReference>
<evidence type="ECO:0000313" key="2">
    <source>
        <dbReference type="Proteomes" id="UP000184212"/>
    </source>
</evidence>
<organism evidence="1 2">
    <name type="scientific">Chryseolinea serpens</name>
    <dbReference type="NCBI Taxonomy" id="947013"/>
    <lineage>
        <taxon>Bacteria</taxon>
        <taxon>Pseudomonadati</taxon>
        <taxon>Bacteroidota</taxon>
        <taxon>Cytophagia</taxon>
        <taxon>Cytophagales</taxon>
        <taxon>Fulvivirgaceae</taxon>
        <taxon>Chryseolinea</taxon>
    </lineage>
</organism>
<keyword evidence="2" id="KW-1185">Reference proteome</keyword>
<protein>
    <recommendedName>
        <fullName evidence="3">General stress protein CsbD</fullName>
    </recommendedName>
</protein>
<reference evidence="1 2" key="1">
    <citation type="submission" date="2016-11" db="EMBL/GenBank/DDBJ databases">
        <authorList>
            <person name="Jaros S."/>
            <person name="Januszkiewicz K."/>
            <person name="Wedrychowicz H."/>
        </authorList>
    </citation>
    <scope>NUCLEOTIDE SEQUENCE [LARGE SCALE GENOMIC DNA]</scope>
    <source>
        <strain evidence="1 2">DSM 24574</strain>
    </source>
</reference>